<evidence type="ECO:0000256" key="4">
    <source>
        <dbReference type="ARBA" id="ARBA00022989"/>
    </source>
</evidence>
<keyword evidence="4 6" id="KW-1133">Transmembrane helix</keyword>
<protein>
    <submittedName>
        <fullName evidence="7">Prepilin-type N-terminal cleavage/methylation domain-containing protein</fullName>
    </submittedName>
</protein>
<sequence length="162" mass="17510">MNVMKKLRDSRKNKKGFTLVELIVVLVILAILMAILIPALTGYIRKAQDKQVVAEGRTALMAAQTALSEEYEKKDATTNFVEADVIKEIADLTDGDLDGSYSVVVDPATYKVKTLSYSNGKKTAVYNSEASGTGDSAVEKGWTVQNASTITTNSVKLETTTP</sequence>
<dbReference type="EMBL" id="FQVI01000001">
    <property type="protein sequence ID" value="SHE38439.1"/>
    <property type="molecule type" value="Genomic_DNA"/>
</dbReference>
<evidence type="ECO:0000313" key="8">
    <source>
        <dbReference type="Proteomes" id="UP000184245"/>
    </source>
</evidence>
<dbReference type="PANTHER" id="PTHR30093:SF44">
    <property type="entry name" value="TYPE II SECRETION SYSTEM CORE PROTEIN G"/>
    <property type="match status" value="1"/>
</dbReference>
<dbReference type="PANTHER" id="PTHR30093">
    <property type="entry name" value="GENERAL SECRETION PATHWAY PROTEIN G"/>
    <property type="match status" value="1"/>
</dbReference>
<name>A0A1M4T1U0_9CLOT</name>
<keyword evidence="5 6" id="KW-0472">Membrane</keyword>
<evidence type="ECO:0000256" key="6">
    <source>
        <dbReference type="SAM" id="Phobius"/>
    </source>
</evidence>
<dbReference type="Pfam" id="PF07963">
    <property type="entry name" value="N_methyl"/>
    <property type="match status" value="1"/>
</dbReference>
<dbReference type="PROSITE" id="PS00409">
    <property type="entry name" value="PROKAR_NTER_METHYL"/>
    <property type="match status" value="1"/>
</dbReference>
<keyword evidence="3 6" id="KW-0812">Transmembrane</keyword>
<dbReference type="GO" id="GO:0016020">
    <property type="term" value="C:membrane"/>
    <property type="evidence" value="ECO:0007669"/>
    <property type="project" value="UniProtKB-SubCell"/>
</dbReference>
<reference evidence="7 8" key="1">
    <citation type="submission" date="2016-11" db="EMBL/GenBank/DDBJ databases">
        <authorList>
            <person name="Jaros S."/>
            <person name="Januszkiewicz K."/>
            <person name="Wedrychowicz H."/>
        </authorList>
    </citation>
    <scope>NUCLEOTIDE SEQUENCE [LARGE SCALE GENOMIC DNA]</scope>
    <source>
        <strain evidence="7 8">DSM 17459</strain>
    </source>
</reference>
<proteinExistence type="predicted"/>
<dbReference type="AlphaFoldDB" id="A0A1M4T1U0"/>
<evidence type="ECO:0000256" key="2">
    <source>
        <dbReference type="ARBA" id="ARBA00022481"/>
    </source>
</evidence>
<comment type="subcellular location">
    <subcellularLocation>
        <location evidence="1">Membrane</location>
        <topology evidence="1">Single-pass membrane protein</topology>
    </subcellularLocation>
</comment>
<evidence type="ECO:0000313" key="7">
    <source>
        <dbReference type="EMBL" id="SHE38439.1"/>
    </source>
</evidence>
<evidence type="ECO:0000256" key="5">
    <source>
        <dbReference type="ARBA" id="ARBA00023136"/>
    </source>
</evidence>
<dbReference type="InterPro" id="IPR045584">
    <property type="entry name" value="Pilin-like"/>
</dbReference>
<dbReference type="SUPFAM" id="SSF54523">
    <property type="entry name" value="Pili subunits"/>
    <property type="match status" value="1"/>
</dbReference>
<gene>
    <name evidence="7" type="ORF">SAMN02745158_00384</name>
</gene>
<dbReference type="STRING" id="1122155.SAMN02745158_00384"/>
<evidence type="ECO:0000256" key="3">
    <source>
        <dbReference type="ARBA" id="ARBA00022692"/>
    </source>
</evidence>
<organism evidence="7 8">
    <name type="scientific">Lactonifactor longoviformis DSM 17459</name>
    <dbReference type="NCBI Taxonomy" id="1122155"/>
    <lineage>
        <taxon>Bacteria</taxon>
        <taxon>Bacillati</taxon>
        <taxon>Bacillota</taxon>
        <taxon>Clostridia</taxon>
        <taxon>Eubacteriales</taxon>
        <taxon>Clostridiaceae</taxon>
        <taxon>Lactonifactor</taxon>
    </lineage>
</organism>
<keyword evidence="2" id="KW-0488">Methylation</keyword>
<dbReference type="Gene3D" id="3.30.700.10">
    <property type="entry name" value="Glycoprotein, Type 4 Pilin"/>
    <property type="match status" value="1"/>
</dbReference>
<keyword evidence="8" id="KW-1185">Reference proteome</keyword>
<dbReference type="Proteomes" id="UP000184245">
    <property type="component" value="Unassembled WGS sequence"/>
</dbReference>
<dbReference type="RefSeq" id="WP_072848544.1">
    <property type="nucleotide sequence ID" value="NZ_FQVI01000001.1"/>
</dbReference>
<evidence type="ECO:0000256" key="1">
    <source>
        <dbReference type="ARBA" id="ARBA00004167"/>
    </source>
</evidence>
<dbReference type="InterPro" id="IPR012902">
    <property type="entry name" value="N_methyl_site"/>
</dbReference>
<feature type="transmembrane region" description="Helical" evidence="6">
    <location>
        <begin position="20"/>
        <end position="44"/>
    </location>
</feature>
<accession>A0A1M4T1U0</accession>
<dbReference type="NCBIfam" id="TIGR02532">
    <property type="entry name" value="IV_pilin_GFxxxE"/>
    <property type="match status" value="1"/>
</dbReference>